<dbReference type="EC" id="1.11.1.24" evidence="2"/>
<evidence type="ECO:0000256" key="6">
    <source>
        <dbReference type="ARBA" id="ARBA00023157"/>
    </source>
</evidence>
<dbReference type="PANTHER" id="PTHR42801:SF7">
    <property type="entry name" value="SLL1159 PROTEIN"/>
    <property type="match status" value="1"/>
</dbReference>
<evidence type="ECO:0000256" key="4">
    <source>
        <dbReference type="ARBA" id="ARBA00022862"/>
    </source>
</evidence>
<comment type="catalytic activity">
    <reaction evidence="11">
        <text>a hydroperoxide + [thioredoxin]-dithiol = an alcohol + [thioredoxin]-disulfide + H2O</text>
        <dbReference type="Rhea" id="RHEA:62620"/>
        <dbReference type="Rhea" id="RHEA-COMP:10698"/>
        <dbReference type="Rhea" id="RHEA-COMP:10700"/>
        <dbReference type="ChEBI" id="CHEBI:15377"/>
        <dbReference type="ChEBI" id="CHEBI:29950"/>
        <dbReference type="ChEBI" id="CHEBI:30879"/>
        <dbReference type="ChEBI" id="CHEBI:35924"/>
        <dbReference type="ChEBI" id="CHEBI:50058"/>
        <dbReference type="EC" id="1.11.1.24"/>
    </reaction>
</comment>
<dbReference type="Gene3D" id="3.40.30.10">
    <property type="entry name" value="Glutaredoxin"/>
    <property type="match status" value="1"/>
</dbReference>
<dbReference type="AlphaFoldDB" id="A0A518D5M0"/>
<reference evidence="14 15" key="1">
    <citation type="submission" date="2019-02" db="EMBL/GenBank/DDBJ databases">
        <title>Deep-cultivation of Planctomycetes and their phenomic and genomic characterization uncovers novel biology.</title>
        <authorList>
            <person name="Wiegand S."/>
            <person name="Jogler M."/>
            <person name="Boedeker C."/>
            <person name="Pinto D."/>
            <person name="Vollmers J."/>
            <person name="Rivas-Marin E."/>
            <person name="Kohn T."/>
            <person name="Peeters S.H."/>
            <person name="Heuer A."/>
            <person name="Rast P."/>
            <person name="Oberbeckmann S."/>
            <person name="Bunk B."/>
            <person name="Jeske O."/>
            <person name="Meyerdierks A."/>
            <person name="Storesund J.E."/>
            <person name="Kallscheuer N."/>
            <person name="Luecker S."/>
            <person name="Lage O.M."/>
            <person name="Pohl T."/>
            <person name="Merkel B.J."/>
            <person name="Hornburger P."/>
            <person name="Mueller R.-W."/>
            <person name="Bruemmer F."/>
            <person name="Labrenz M."/>
            <person name="Spormann A.M."/>
            <person name="Op den Camp H."/>
            <person name="Overmann J."/>
            <person name="Amann R."/>
            <person name="Jetten M.S.M."/>
            <person name="Mascher T."/>
            <person name="Medema M.H."/>
            <person name="Devos D.P."/>
            <person name="Kaster A.-K."/>
            <person name="Ovreas L."/>
            <person name="Rohde M."/>
            <person name="Galperin M.Y."/>
            <person name="Jogler C."/>
        </authorList>
    </citation>
    <scope>NUCLEOTIDE SEQUENCE [LARGE SCALE GENOMIC DNA]</scope>
    <source>
        <strain evidence="14 15">Pla175</strain>
    </source>
</reference>
<keyword evidence="5 14" id="KW-0560">Oxidoreductase</keyword>
<dbReference type="GO" id="GO:0005737">
    <property type="term" value="C:cytoplasm"/>
    <property type="evidence" value="ECO:0007669"/>
    <property type="project" value="TreeGrafter"/>
</dbReference>
<dbReference type="CDD" id="cd02970">
    <property type="entry name" value="PRX_like2"/>
    <property type="match status" value="1"/>
</dbReference>
<dbReference type="Pfam" id="PF00578">
    <property type="entry name" value="AhpC-TSA"/>
    <property type="match status" value="1"/>
</dbReference>
<evidence type="ECO:0000256" key="10">
    <source>
        <dbReference type="ARBA" id="ARBA00042639"/>
    </source>
</evidence>
<keyword evidence="3 14" id="KW-0575">Peroxidase</keyword>
<accession>A0A518D5M0</accession>
<protein>
    <recommendedName>
        <fullName evidence="2">thioredoxin-dependent peroxiredoxin</fullName>
        <ecNumber evidence="2">1.11.1.24</ecNumber>
    </recommendedName>
    <alternativeName>
        <fullName evidence="8">Thioredoxin peroxidase</fullName>
    </alternativeName>
    <alternativeName>
        <fullName evidence="10">Thioredoxin-dependent peroxiredoxin Bcp</fullName>
    </alternativeName>
</protein>
<comment type="function">
    <text evidence="1">Thiol-specific peroxidase that catalyzes the reduction of hydrogen peroxide and organic hydroperoxides to water and alcohols, respectively. Plays a role in cell protection against oxidative stress by detoxifying peroxides and as sensor of hydrogen peroxide-mediated signaling events.</text>
</comment>
<keyword evidence="7" id="KW-0676">Redox-active center</keyword>
<name>A0A518D5M0_9BACT</name>
<evidence type="ECO:0000256" key="12">
    <source>
        <dbReference type="SAM" id="SignalP"/>
    </source>
</evidence>
<dbReference type="Proteomes" id="UP000317429">
    <property type="component" value="Chromosome"/>
</dbReference>
<keyword evidence="12" id="KW-0732">Signal</keyword>
<evidence type="ECO:0000313" key="14">
    <source>
        <dbReference type="EMBL" id="QDU86766.1"/>
    </source>
</evidence>
<evidence type="ECO:0000256" key="8">
    <source>
        <dbReference type="ARBA" id="ARBA00032824"/>
    </source>
</evidence>
<feature type="signal peptide" evidence="12">
    <location>
        <begin position="1"/>
        <end position="19"/>
    </location>
</feature>
<evidence type="ECO:0000256" key="11">
    <source>
        <dbReference type="ARBA" id="ARBA00049091"/>
    </source>
</evidence>
<evidence type="ECO:0000256" key="5">
    <source>
        <dbReference type="ARBA" id="ARBA00023002"/>
    </source>
</evidence>
<feature type="domain" description="Thioredoxin" evidence="13">
    <location>
        <begin position="68"/>
        <end position="240"/>
    </location>
</feature>
<dbReference type="GO" id="GO:0045454">
    <property type="term" value="P:cell redox homeostasis"/>
    <property type="evidence" value="ECO:0007669"/>
    <property type="project" value="TreeGrafter"/>
</dbReference>
<evidence type="ECO:0000313" key="15">
    <source>
        <dbReference type="Proteomes" id="UP000317429"/>
    </source>
</evidence>
<dbReference type="RefSeq" id="WP_145280287.1">
    <property type="nucleotide sequence ID" value="NZ_CP036291.1"/>
</dbReference>
<keyword evidence="4" id="KW-0049">Antioxidant</keyword>
<dbReference type="SUPFAM" id="SSF52833">
    <property type="entry name" value="Thioredoxin-like"/>
    <property type="match status" value="1"/>
</dbReference>
<comment type="similarity">
    <text evidence="9">Belongs to the peroxiredoxin family. BCP/PrxQ subfamily.</text>
</comment>
<proteinExistence type="inferred from homology"/>
<dbReference type="OrthoDB" id="9809746at2"/>
<keyword evidence="6" id="KW-1015">Disulfide bond</keyword>
<evidence type="ECO:0000256" key="9">
    <source>
        <dbReference type="ARBA" id="ARBA00038489"/>
    </source>
</evidence>
<dbReference type="KEGG" id="pnd:Pla175_01160"/>
<dbReference type="InterPro" id="IPR013766">
    <property type="entry name" value="Thioredoxin_domain"/>
</dbReference>
<dbReference type="InterPro" id="IPR036249">
    <property type="entry name" value="Thioredoxin-like_sf"/>
</dbReference>
<sequence length="248" mass="26755" precursor="true">MLVRRICVLLMLAAPAALAETEKPLPSLQKKLDDMAAGFADRAPVEMQKKFAQGILDVKSLGLAETALKVGDPAPQAKLLSTKGEPVDFSSVWSDGPAVVIFYRGGWCPYCNVQLKAWADAVDRVRDAGATIVAITPEMPDAAAETAKSQELNYNVLVDQGNKLAGELGITYRLPDSILPIYESRMKISERNGDDSYTLPLAATYVIDSDGVIRYAFLDADYKRRAEPSDVLEAVGKLGKPASPAPAR</sequence>
<dbReference type="InterPro" id="IPR000866">
    <property type="entry name" value="AhpC/TSA"/>
</dbReference>
<dbReference type="PANTHER" id="PTHR42801">
    <property type="entry name" value="THIOREDOXIN-DEPENDENT PEROXIDE REDUCTASE"/>
    <property type="match status" value="1"/>
</dbReference>
<evidence type="ECO:0000259" key="13">
    <source>
        <dbReference type="PROSITE" id="PS51352"/>
    </source>
</evidence>
<dbReference type="PROSITE" id="PS51352">
    <property type="entry name" value="THIOREDOXIN_2"/>
    <property type="match status" value="1"/>
</dbReference>
<dbReference type="GO" id="GO:0008379">
    <property type="term" value="F:thioredoxin peroxidase activity"/>
    <property type="evidence" value="ECO:0007669"/>
    <property type="project" value="TreeGrafter"/>
</dbReference>
<dbReference type="InterPro" id="IPR050924">
    <property type="entry name" value="Peroxiredoxin_BCP/PrxQ"/>
</dbReference>
<organism evidence="14 15">
    <name type="scientific">Pirellulimonas nuda</name>
    <dbReference type="NCBI Taxonomy" id="2528009"/>
    <lineage>
        <taxon>Bacteria</taxon>
        <taxon>Pseudomonadati</taxon>
        <taxon>Planctomycetota</taxon>
        <taxon>Planctomycetia</taxon>
        <taxon>Pirellulales</taxon>
        <taxon>Lacipirellulaceae</taxon>
        <taxon>Pirellulimonas</taxon>
    </lineage>
</organism>
<evidence type="ECO:0000256" key="7">
    <source>
        <dbReference type="ARBA" id="ARBA00023284"/>
    </source>
</evidence>
<gene>
    <name evidence="14" type="primary">bcp_1</name>
    <name evidence="14" type="ORF">Pla175_01160</name>
</gene>
<evidence type="ECO:0000256" key="3">
    <source>
        <dbReference type="ARBA" id="ARBA00022559"/>
    </source>
</evidence>
<dbReference type="EMBL" id="CP036291">
    <property type="protein sequence ID" value="QDU86766.1"/>
    <property type="molecule type" value="Genomic_DNA"/>
</dbReference>
<dbReference type="GO" id="GO:0034599">
    <property type="term" value="P:cellular response to oxidative stress"/>
    <property type="evidence" value="ECO:0007669"/>
    <property type="project" value="TreeGrafter"/>
</dbReference>
<keyword evidence="15" id="KW-1185">Reference proteome</keyword>
<evidence type="ECO:0000256" key="2">
    <source>
        <dbReference type="ARBA" id="ARBA00013017"/>
    </source>
</evidence>
<evidence type="ECO:0000256" key="1">
    <source>
        <dbReference type="ARBA" id="ARBA00003330"/>
    </source>
</evidence>
<feature type="chain" id="PRO_5021971671" description="thioredoxin-dependent peroxiredoxin" evidence="12">
    <location>
        <begin position="20"/>
        <end position="248"/>
    </location>
</feature>